<feature type="domain" description="HTH myb-type" evidence="5">
    <location>
        <begin position="1"/>
        <end position="38"/>
    </location>
</feature>
<dbReference type="Ensembl" id="ENSCVAT00000014349.1">
    <property type="protein sequence ID" value="ENSCVAP00000000880.1"/>
    <property type="gene ID" value="ENSCVAG00000001821.1"/>
</dbReference>
<feature type="domain" description="Myb-like" evidence="4">
    <location>
        <begin position="90"/>
        <end position="140"/>
    </location>
</feature>
<feature type="domain" description="Myb-like" evidence="4">
    <location>
        <begin position="1"/>
        <end position="38"/>
    </location>
</feature>
<feature type="domain" description="HTH myb-type" evidence="5">
    <location>
        <begin position="39"/>
        <end position="93"/>
    </location>
</feature>
<reference evidence="6" key="1">
    <citation type="submission" date="2025-08" db="UniProtKB">
        <authorList>
            <consortium name="Ensembl"/>
        </authorList>
    </citation>
    <scope>IDENTIFICATION</scope>
</reference>
<dbReference type="GO" id="GO:0000978">
    <property type="term" value="F:RNA polymerase II cis-regulatory region sequence-specific DNA binding"/>
    <property type="evidence" value="ECO:0007669"/>
    <property type="project" value="TreeGrafter"/>
</dbReference>
<evidence type="ECO:0000256" key="2">
    <source>
        <dbReference type="ARBA" id="ARBA00023125"/>
    </source>
</evidence>
<dbReference type="FunFam" id="1.10.10.60:FF:000010">
    <property type="entry name" value="Transcriptional activator Myb isoform A"/>
    <property type="match status" value="1"/>
</dbReference>
<dbReference type="PROSITE" id="PS51294">
    <property type="entry name" value="HTH_MYB"/>
    <property type="match status" value="3"/>
</dbReference>
<dbReference type="PANTHER" id="PTHR45614">
    <property type="entry name" value="MYB PROTEIN-RELATED"/>
    <property type="match status" value="1"/>
</dbReference>
<evidence type="ECO:0000259" key="4">
    <source>
        <dbReference type="PROSITE" id="PS50090"/>
    </source>
</evidence>
<dbReference type="InterPro" id="IPR017930">
    <property type="entry name" value="Myb_dom"/>
</dbReference>
<dbReference type="Gene3D" id="1.10.10.60">
    <property type="entry name" value="Homeodomain-like"/>
    <property type="match status" value="3"/>
</dbReference>
<dbReference type="InterPro" id="IPR050560">
    <property type="entry name" value="MYB_TF"/>
</dbReference>
<dbReference type="InterPro" id="IPR001005">
    <property type="entry name" value="SANT/Myb"/>
</dbReference>
<dbReference type="InterPro" id="IPR012337">
    <property type="entry name" value="RNaseH-like_sf"/>
</dbReference>
<dbReference type="CDD" id="cd00167">
    <property type="entry name" value="SANT"/>
    <property type="match status" value="3"/>
</dbReference>
<sequence length="769" mass="86612">ENLKILVSNFGKKNWKTIASFLPGRTELQCILRWKKHLDPDLVKGPWTAEEDQKIVELVNMYGKNWKAVSTHLDGRLGKQCRERWVNHLDPAISKRAWTEEEDLIIYKAHCVLGNRWAEISKLLPGRSENSIKNHWNGHIKRKVEMGDFKGVAETISIDIQHFIDGEQQESEKAKPKTAVQTQPASASRREVSSPSPSQPCSSSSSPSSVVAASATQLEQKRFAEAALRMIAEDMLPLSFVEGAGFRSFMGTICPEYHKLSQRIIGIQLYEEVERNIKPQLIRELKLSLSKTKDPKSAIHVTCDLWVGDESKQVEDPILVVQLHFVSDSWQFRRPIVAFRHLCHKNLSAAVASELEGVLLSYGIFPRHIGYVLANQAKKILAGNKLFCDYKIVCSSNRGELDGDDILAFLSDEMSESESPFSELQIGMRNMCVARTLQTVIREALKNSRVVENVLSQIHNVVAFFRSSVYWGELLLKEGNVSLCPSSTNCRWNSLMLSLRRMVHETTWSIIMTLLAQARIEATDAATSPPLIMVKREQVIDILGLLEPFEEALQVLQGNGVTISFIIPSLIGLDKTLESRVTNYNHFCKALRKGLSVHFNSLIHQKEIILATVLDPRMKLQVLVLFSKFKFLAPPSKSEAQSILASFLETKAASRKSIFNYLQPPSKTMKVSELDMYLSEPMCESGSSLLYWKSASRFPQLQDVAKKLLAAPASSGGFDRLYPMATSIVRAKRNHLPSHTTERLLLYRNSLKARTVNRVSGAPKNFKLK</sequence>
<dbReference type="GeneTree" id="ENSGT00940000156091"/>
<dbReference type="SMART" id="SM00717">
    <property type="entry name" value="SANT"/>
    <property type="match status" value="3"/>
</dbReference>
<dbReference type="InterPro" id="IPR008906">
    <property type="entry name" value="HATC_C_dom"/>
</dbReference>
<evidence type="ECO:0000259" key="5">
    <source>
        <dbReference type="PROSITE" id="PS51294"/>
    </source>
</evidence>
<feature type="domain" description="Myb-like" evidence="4">
    <location>
        <begin position="39"/>
        <end position="89"/>
    </location>
</feature>
<protein>
    <submittedName>
        <fullName evidence="6">Uncharacterized LOC107086630</fullName>
    </submittedName>
</protein>
<evidence type="ECO:0000313" key="6">
    <source>
        <dbReference type="Ensembl" id="ENSCVAP00000000880.1"/>
    </source>
</evidence>
<proteinExistence type="predicted"/>
<accession>A0A3Q2FD52</accession>
<dbReference type="SUPFAM" id="SSF46689">
    <property type="entry name" value="Homeodomain-like"/>
    <property type="match status" value="2"/>
</dbReference>
<feature type="compositionally biased region" description="Low complexity" evidence="3">
    <location>
        <begin position="193"/>
        <end position="208"/>
    </location>
</feature>
<dbReference type="PANTHER" id="PTHR45614:SF9">
    <property type="entry name" value="MYB-RELATED PROTEIN A"/>
    <property type="match status" value="1"/>
</dbReference>
<dbReference type="OMA" id="MAACIVK"/>
<dbReference type="GO" id="GO:0005634">
    <property type="term" value="C:nucleus"/>
    <property type="evidence" value="ECO:0007669"/>
    <property type="project" value="TreeGrafter"/>
</dbReference>
<feature type="region of interest" description="Disordered" evidence="3">
    <location>
        <begin position="168"/>
        <end position="208"/>
    </location>
</feature>
<dbReference type="SUPFAM" id="SSF140996">
    <property type="entry name" value="Hermes dimerisation domain"/>
    <property type="match status" value="1"/>
</dbReference>
<feature type="domain" description="HTH myb-type" evidence="5">
    <location>
        <begin position="95"/>
        <end position="144"/>
    </location>
</feature>
<dbReference type="InterPro" id="IPR009057">
    <property type="entry name" value="Homeodomain-like_sf"/>
</dbReference>
<dbReference type="SUPFAM" id="SSF53098">
    <property type="entry name" value="Ribonuclease H-like"/>
    <property type="match status" value="1"/>
</dbReference>
<dbReference type="Pfam" id="PF00249">
    <property type="entry name" value="Myb_DNA-binding"/>
    <property type="match status" value="3"/>
</dbReference>
<evidence type="ECO:0000256" key="1">
    <source>
        <dbReference type="ARBA" id="ARBA00022737"/>
    </source>
</evidence>
<dbReference type="Proteomes" id="UP000265020">
    <property type="component" value="Unassembled WGS sequence"/>
</dbReference>
<reference evidence="6" key="2">
    <citation type="submission" date="2025-09" db="UniProtKB">
        <authorList>
            <consortium name="Ensembl"/>
        </authorList>
    </citation>
    <scope>IDENTIFICATION</scope>
</reference>
<dbReference type="GO" id="GO:0046983">
    <property type="term" value="F:protein dimerization activity"/>
    <property type="evidence" value="ECO:0007669"/>
    <property type="project" value="InterPro"/>
</dbReference>
<dbReference type="Pfam" id="PF05699">
    <property type="entry name" value="Dimer_Tnp_hAT"/>
    <property type="match status" value="1"/>
</dbReference>
<keyword evidence="2" id="KW-0238">DNA-binding</keyword>
<evidence type="ECO:0000313" key="7">
    <source>
        <dbReference type="Proteomes" id="UP000265020"/>
    </source>
</evidence>
<name>A0A3Q2FD52_CYPVA</name>
<keyword evidence="7" id="KW-1185">Reference proteome</keyword>
<keyword evidence="1" id="KW-0677">Repeat</keyword>
<dbReference type="GO" id="GO:0000981">
    <property type="term" value="F:DNA-binding transcription factor activity, RNA polymerase II-specific"/>
    <property type="evidence" value="ECO:0007669"/>
    <property type="project" value="TreeGrafter"/>
</dbReference>
<evidence type="ECO:0000256" key="3">
    <source>
        <dbReference type="SAM" id="MobiDB-lite"/>
    </source>
</evidence>
<organism evidence="6 7">
    <name type="scientific">Cyprinodon variegatus</name>
    <name type="common">Sheepshead minnow</name>
    <dbReference type="NCBI Taxonomy" id="28743"/>
    <lineage>
        <taxon>Eukaryota</taxon>
        <taxon>Metazoa</taxon>
        <taxon>Chordata</taxon>
        <taxon>Craniata</taxon>
        <taxon>Vertebrata</taxon>
        <taxon>Euteleostomi</taxon>
        <taxon>Actinopterygii</taxon>
        <taxon>Neopterygii</taxon>
        <taxon>Teleostei</taxon>
        <taxon>Neoteleostei</taxon>
        <taxon>Acanthomorphata</taxon>
        <taxon>Ovalentaria</taxon>
        <taxon>Atherinomorphae</taxon>
        <taxon>Cyprinodontiformes</taxon>
        <taxon>Cyprinodontidae</taxon>
        <taxon>Cyprinodon</taxon>
    </lineage>
</organism>
<dbReference type="PROSITE" id="PS50090">
    <property type="entry name" value="MYB_LIKE"/>
    <property type="match status" value="3"/>
</dbReference>
<dbReference type="AlphaFoldDB" id="A0A3Q2FD52"/>